<proteinExistence type="inferred from homology"/>
<dbReference type="InterPro" id="IPR022684">
    <property type="entry name" value="Calpain_cysteine_protease"/>
</dbReference>
<evidence type="ECO:0000313" key="5">
    <source>
        <dbReference type="Proteomes" id="UP001444071"/>
    </source>
</evidence>
<keyword evidence="5" id="KW-1185">Reference proteome</keyword>
<dbReference type="Pfam" id="PF00648">
    <property type="entry name" value="Peptidase_C2"/>
    <property type="match status" value="1"/>
</dbReference>
<dbReference type="InterPro" id="IPR038765">
    <property type="entry name" value="Papain-like_cys_pep_sf"/>
</dbReference>
<dbReference type="SUPFAM" id="SSF54001">
    <property type="entry name" value="Cysteine proteinases"/>
    <property type="match status" value="1"/>
</dbReference>
<dbReference type="SMART" id="SM00230">
    <property type="entry name" value="CysPc"/>
    <property type="match status" value="1"/>
</dbReference>
<protein>
    <submittedName>
        <fullName evidence="4">Calpain-5</fullName>
    </submittedName>
</protein>
<dbReference type="PRINTS" id="PR00704">
    <property type="entry name" value="CALPAIN"/>
</dbReference>
<dbReference type="InterPro" id="IPR001300">
    <property type="entry name" value="Peptidase_C2_calpain_cat"/>
</dbReference>
<feature type="domain" description="Calpain catalytic" evidence="3">
    <location>
        <begin position="1"/>
        <end position="136"/>
    </location>
</feature>
<gene>
    <name evidence="4" type="primary">CAPN5_1</name>
    <name evidence="4" type="ORF">XENORESO_001031</name>
</gene>
<evidence type="ECO:0000313" key="4">
    <source>
        <dbReference type="EMBL" id="MEQ2268494.1"/>
    </source>
</evidence>
<reference evidence="4 5" key="1">
    <citation type="submission" date="2021-06" db="EMBL/GenBank/DDBJ databases">
        <authorList>
            <person name="Palmer J.M."/>
        </authorList>
    </citation>
    <scope>NUCLEOTIDE SEQUENCE [LARGE SCALE GENOMIC DNA]</scope>
    <source>
        <strain evidence="4 5">XR_2019</strain>
        <tissue evidence="4">Muscle</tissue>
    </source>
</reference>
<dbReference type="PROSITE" id="PS50203">
    <property type="entry name" value="CALPAIN_CAT"/>
    <property type="match status" value="1"/>
</dbReference>
<name>A0ABV0WH87_9TELE</name>
<comment type="caution">
    <text evidence="2">Lacks conserved residue(s) required for the propagation of feature annotation.</text>
</comment>
<dbReference type="PANTHER" id="PTHR10183:SF402">
    <property type="entry name" value="CALPAIN-5"/>
    <property type="match status" value="1"/>
</dbReference>
<evidence type="ECO:0000256" key="2">
    <source>
        <dbReference type="PROSITE-ProRule" id="PRU00239"/>
    </source>
</evidence>
<dbReference type="PANTHER" id="PTHR10183">
    <property type="entry name" value="CALPAIN"/>
    <property type="match status" value="1"/>
</dbReference>
<comment type="similarity">
    <text evidence="1">Belongs to the peptidase C2 family.</text>
</comment>
<sequence length="136" mass="15538">VIPDWKEQEWDTEKPDSYAGIFHFRFWRFGEWVDVVIDDRLPTVDNQLVYCHSNDSNEFWSALVEKAYAKVYGCYEALDGGNTADALVDFTGGVSEPVDLLEGQMATDEVARNQLFERVLKVHNRDGLISCSIRVS</sequence>
<feature type="non-terminal residue" evidence="4">
    <location>
        <position position="1"/>
    </location>
</feature>
<dbReference type="EMBL" id="JAHRIM010050163">
    <property type="protein sequence ID" value="MEQ2268494.1"/>
    <property type="molecule type" value="Genomic_DNA"/>
</dbReference>
<evidence type="ECO:0000256" key="1">
    <source>
        <dbReference type="ARBA" id="ARBA00007623"/>
    </source>
</evidence>
<accession>A0ABV0WH87</accession>
<dbReference type="Proteomes" id="UP001444071">
    <property type="component" value="Unassembled WGS sequence"/>
</dbReference>
<organism evidence="4 5">
    <name type="scientific">Xenotaenia resolanae</name>
    <dbReference type="NCBI Taxonomy" id="208358"/>
    <lineage>
        <taxon>Eukaryota</taxon>
        <taxon>Metazoa</taxon>
        <taxon>Chordata</taxon>
        <taxon>Craniata</taxon>
        <taxon>Vertebrata</taxon>
        <taxon>Euteleostomi</taxon>
        <taxon>Actinopterygii</taxon>
        <taxon>Neopterygii</taxon>
        <taxon>Teleostei</taxon>
        <taxon>Neoteleostei</taxon>
        <taxon>Acanthomorphata</taxon>
        <taxon>Ovalentaria</taxon>
        <taxon>Atherinomorphae</taxon>
        <taxon>Cyprinodontiformes</taxon>
        <taxon>Goodeidae</taxon>
        <taxon>Xenotaenia</taxon>
    </lineage>
</organism>
<comment type="caution">
    <text evidence="4">The sequence shown here is derived from an EMBL/GenBank/DDBJ whole genome shotgun (WGS) entry which is preliminary data.</text>
</comment>
<evidence type="ECO:0000259" key="3">
    <source>
        <dbReference type="PROSITE" id="PS50203"/>
    </source>
</evidence>